<accession>A0A4V2MNC8</accession>
<reference evidence="4 5" key="1">
    <citation type="journal article" date="2015" name="Antonie Van Leeuwenhoek">
        <title>Oricola cellulosilytica gen. nov., sp. nov., a cellulose-degrading bacterium of the family Phyllobacteriaceae isolated from surface seashore water, and emended descriptions of Mesorhizobium loti and Phyllobacterium myrsinacearum.</title>
        <authorList>
            <person name="Hameed A."/>
            <person name="Shahina M."/>
            <person name="Lai W.A."/>
            <person name="Lin S.Y."/>
            <person name="Young L.S."/>
            <person name="Liu Y.C."/>
            <person name="Hsu Y.H."/>
            <person name="Young C.C."/>
        </authorList>
    </citation>
    <scope>NUCLEOTIDE SEQUENCE [LARGE SCALE GENOMIC DNA]</scope>
    <source>
        <strain evidence="4 5">KCTC 52183</strain>
    </source>
</reference>
<keyword evidence="5" id="KW-1185">Reference proteome</keyword>
<dbReference type="Pfam" id="PF08669">
    <property type="entry name" value="GCV_T_C"/>
    <property type="match status" value="1"/>
</dbReference>
<dbReference type="SUPFAM" id="SSF103025">
    <property type="entry name" value="Folate-binding domain"/>
    <property type="match status" value="1"/>
</dbReference>
<dbReference type="EMBL" id="SJST01000007">
    <property type="protein sequence ID" value="TCD12310.1"/>
    <property type="molecule type" value="Genomic_DNA"/>
</dbReference>
<dbReference type="Gene3D" id="3.30.1360.120">
    <property type="entry name" value="Probable tRNA modification gtpase trme, domain 1"/>
    <property type="match status" value="1"/>
</dbReference>
<dbReference type="PANTHER" id="PTHR43757">
    <property type="entry name" value="AMINOMETHYLTRANSFERASE"/>
    <property type="match status" value="1"/>
</dbReference>
<dbReference type="PANTHER" id="PTHR43757:SF2">
    <property type="entry name" value="AMINOMETHYLTRANSFERASE, MITOCHONDRIAL"/>
    <property type="match status" value="1"/>
</dbReference>
<organism evidence="4 5">
    <name type="scientific">Oricola cellulosilytica</name>
    <dbReference type="NCBI Taxonomy" id="1429082"/>
    <lineage>
        <taxon>Bacteria</taxon>
        <taxon>Pseudomonadati</taxon>
        <taxon>Pseudomonadota</taxon>
        <taxon>Alphaproteobacteria</taxon>
        <taxon>Hyphomicrobiales</taxon>
        <taxon>Ahrensiaceae</taxon>
        <taxon>Oricola</taxon>
    </lineage>
</organism>
<dbReference type="AlphaFoldDB" id="A0A4V2MNC8"/>
<evidence type="ECO:0000259" key="3">
    <source>
        <dbReference type="Pfam" id="PF08669"/>
    </source>
</evidence>
<dbReference type="InterPro" id="IPR027266">
    <property type="entry name" value="TrmE/GcvT-like"/>
</dbReference>
<evidence type="ECO:0000259" key="2">
    <source>
        <dbReference type="Pfam" id="PF01571"/>
    </source>
</evidence>
<proteinExistence type="predicted"/>
<dbReference type="InterPro" id="IPR028896">
    <property type="entry name" value="GcvT/YgfZ/DmdA"/>
</dbReference>
<name>A0A4V2MNC8_9HYPH</name>
<dbReference type="InterPro" id="IPR013977">
    <property type="entry name" value="GcvT_C"/>
</dbReference>
<feature type="binding site" evidence="1">
    <location>
        <position position="203"/>
    </location>
    <ligand>
        <name>substrate</name>
    </ligand>
</feature>
<dbReference type="InterPro" id="IPR006222">
    <property type="entry name" value="GCVT_N"/>
</dbReference>
<dbReference type="Pfam" id="PF01571">
    <property type="entry name" value="GCV_T"/>
    <property type="match status" value="1"/>
</dbReference>
<dbReference type="RefSeq" id="WP_131570386.1">
    <property type="nucleotide sequence ID" value="NZ_JAINFK010000005.1"/>
</dbReference>
<dbReference type="InterPro" id="IPR029043">
    <property type="entry name" value="GcvT/YgfZ_C"/>
</dbReference>
<comment type="caution">
    <text evidence="4">The sequence shown here is derived from an EMBL/GenBank/DDBJ whole genome shotgun (WGS) entry which is preliminary data.</text>
</comment>
<dbReference type="SUPFAM" id="SSF101790">
    <property type="entry name" value="Aminomethyltransferase beta-barrel domain"/>
    <property type="match status" value="1"/>
</dbReference>
<evidence type="ECO:0000313" key="5">
    <source>
        <dbReference type="Proteomes" id="UP000291301"/>
    </source>
</evidence>
<dbReference type="PIRSF" id="PIRSF006487">
    <property type="entry name" value="GcvT"/>
    <property type="match status" value="1"/>
</dbReference>
<dbReference type="Proteomes" id="UP000291301">
    <property type="component" value="Unassembled WGS sequence"/>
</dbReference>
<dbReference type="OrthoDB" id="9800828at2"/>
<feature type="domain" description="GCVT N-terminal" evidence="2">
    <location>
        <begin position="17"/>
        <end position="268"/>
    </location>
</feature>
<evidence type="ECO:0000256" key="1">
    <source>
        <dbReference type="PIRSR" id="PIRSR006487-1"/>
    </source>
</evidence>
<feature type="domain" description="Aminomethyltransferase C-terminal" evidence="3">
    <location>
        <begin position="292"/>
        <end position="368"/>
    </location>
</feature>
<gene>
    <name evidence="4" type="ORF">E0D97_14920</name>
</gene>
<sequence length="373" mass="41199">MVQQIAFGPRIRKSPFFKATQAAGASHFSIYNKMYFPVAYGDPAAEYDRLVNAVALWDVAVERQVRVKGPDALTLVRALTPRNLASVKTGQGRYVPICDHRGTLINDPVLLPISDDEYWLSIADNDLILWVRAVAFERGMKVEVSEPDVSPLAVQGPKAVEVIRDLFGDWATEMKHFAFTESELDGIPLILGRSGWSRQGGYELYLLESRRGTDLWNMVGEAGVPYGIGPGAPNYIERIESGLLSMGADTDHRTNPFEVGMDKLVDVDQETDFIGKQALRRIRDGGVRRLRCGFFVHGDPFQGPNQQWWKVIADGARIGFVSAAAYSPRIGRNIGLGLIDASQAEPGTKLIVETEHGRRSATVSELPFDIPKG</sequence>
<protein>
    <submittedName>
        <fullName evidence="4">Glycine cleavage system protein T</fullName>
    </submittedName>
</protein>
<evidence type="ECO:0000313" key="4">
    <source>
        <dbReference type="EMBL" id="TCD12310.1"/>
    </source>
</evidence>